<dbReference type="EMBL" id="CP017606">
    <property type="protein sequence ID" value="ATW29177.1"/>
    <property type="molecule type" value="Genomic_DNA"/>
</dbReference>
<evidence type="ECO:0000313" key="3">
    <source>
        <dbReference type="Proteomes" id="UP000230008"/>
    </source>
</evidence>
<sequence>MKGALRIPYYSGYLLFFRVKIVSSNSNIIIFKTVMTLRFLLFFCIFWREKWRFTITFHQGIQLPQTKNLQSAYLIYNRENYGLCEKYRFKYHR</sequence>
<evidence type="ECO:0000256" key="1">
    <source>
        <dbReference type="SAM" id="Phobius"/>
    </source>
</evidence>
<evidence type="ECO:0000313" key="2">
    <source>
        <dbReference type="EMBL" id="ATW29177.1"/>
    </source>
</evidence>
<name>A0A2D3T5T9_9ENTR</name>
<accession>A0A2D3T5T9</accession>
<proteinExistence type="predicted"/>
<dbReference type="Proteomes" id="UP000230008">
    <property type="component" value="Chromosome"/>
</dbReference>
<keyword evidence="1" id="KW-0472">Membrane</keyword>
<reference evidence="3" key="1">
    <citation type="submission" date="2016-10" db="EMBL/GenBank/DDBJ databases">
        <authorList>
            <person name="Chevignon G."/>
        </authorList>
    </citation>
    <scope>NUCLEOTIDE SEQUENCE [LARGE SCALE GENOMIC DNA]</scope>
    <source>
        <strain evidence="3">A2C</strain>
    </source>
</reference>
<gene>
    <name evidence="2" type="ORF">BJP41_01130</name>
</gene>
<keyword evidence="1" id="KW-1133">Transmembrane helix</keyword>
<keyword evidence="1" id="KW-0812">Transmembrane</keyword>
<dbReference type="AlphaFoldDB" id="A0A2D3T5T9"/>
<reference evidence="3" key="2">
    <citation type="submission" date="2017-11" db="EMBL/GenBank/DDBJ databases">
        <title>PacBio sequencing of new strain of the secondary endosymbiont Candidatus Hamiltonella defensa.</title>
        <authorList>
            <person name="Strand M.R."/>
            <person name="Oliver K."/>
        </authorList>
    </citation>
    <scope>NUCLEOTIDE SEQUENCE [LARGE SCALE GENOMIC DNA]</scope>
    <source>
        <strain evidence="3">A2C</strain>
    </source>
</reference>
<feature type="transmembrane region" description="Helical" evidence="1">
    <location>
        <begin position="28"/>
        <end position="47"/>
    </location>
</feature>
<protein>
    <submittedName>
        <fullName evidence="2">Uncharacterized protein</fullName>
    </submittedName>
</protein>
<organism evidence="2 3">
    <name type="scientific">Candidatus Williamhamiltonella defendens</name>
    <dbReference type="NCBI Taxonomy" id="138072"/>
    <lineage>
        <taxon>Bacteria</taxon>
        <taxon>Pseudomonadati</taxon>
        <taxon>Pseudomonadota</taxon>
        <taxon>Gammaproteobacteria</taxon>
        <taxon>Enterobacterales</taxon>
        <taxon>Enterobacteriaceae</taxon>
        <taxon>aphid secondary symbionts</taxon>
        <taxon>Candidatus Williamhamiltonella</taxon>
    </lineage>
</organism>